<accession>A0ABS1LWE7</accession>
<comment type="caution">
    <text evidence="2">The sequence shown here is derived from an EMBL/GenBank/DDBJ whole genome shotgun (WGS) entry which is preliminary data.</text>
</comment>
<feature type="transmembrane region" description="Helical" evidence="1">
    <location>
        <begin position="260"/>
        <end position="279"/>
    </location>
</feature>
<dbReference type="Proteomes" id="UP000640912">
    <property type="component" value="Unassembled WGS sequence"/>
</dbReference>
<gene>
    <name evidence="2" type="ORF">JEM47_04490</name>
</gene>
<name>A0ABS1LWE7_9LACO</name>
<evidence type="ECO:0000313" key="2">
    <source>
        <dbReference type="EMBL" id="MBL1071753.1"/>
    </source>
</evidence>
<sequence>MNFKKIFLLFIPLLAFLGMGTMLSNIDSGHADELLEAHGLTNNTRYFRTSNNESISSFLRYLDKYYANHQLQLHLDSKYEKKQVLVWANHTVKSLPTEEGRYFSPDDFKGKVSFAVLGPATNVNLLDVQNNKYVVLGQNYYSVIGEFKDYPQVEMDKYYLSTGVDQPTAKDQLKNYRIVIDGAPNVIERVAQHYHARLHVPSFVKKHHRDRWSVVPYILMLLGAMLFGIGGNVLLATLIKRQAKLTHLHGVLLRNWVINQSVRLFLIEGALGIFTYIFLKYHAFYSADSSLVIMLIASWIIFVVAFCMTVYFLVRKDRKIVKPAKRL</sequence>
<keyword evidence="1" id="KW-1133">Transmembrane helix</keyword>
<evidence type="ECO:0000256" key="1">
    <source>
        <dbReference type="SAM" id="Phobius"/>
    </source>
</evidence>
<keyword evidence="1" id="KW-0472">Membrane</keyword>
<feature type="transmembrane region" description="Helical" evidence="1">
    <location>
        <begin position="214"/>
        <end position="239"/>
    </location>
</feature>
<reference evidence="2 3" key="1">
    <citation type="journal article" date="2021" name="Microorganisms">
        <title>Dual Inhibition of Salmonella enterica and Clostridium perfringens by New Probiotic Candidates Isolated from Chicken Intestinal Mucosa.</title>
        <authorList>
            <person name="Lone A."/>
            <person name="Mottawea W."/>
            <person name="Ait Chait Y."/>
            <person name="Hammami R."/>
        </authorList>
    </citation>
    <scope>NUCLEOTIDE SEQUENCE [LARGE SCALE GENOMIC DNA]</scope>
    <source>
        <strain evidence="2 3">A12</strain>
    </source>
</reference>
<keyword evidence="3" id="KW-1185">Reference proteome</keyword>
<protein>
    <submittedName>
        <fullName evidence="2">ABC transporter permease</fullName>
    </submittedName>
</protein>
<organism evidence="2 3">
    <name type="scientific">Lactobacillus kitasatonis</name>
    <dbReference type="NCBI Taxonomy" id="237446"/>
    <lineage>
        <taxon>Bacteria</taxon>
        <taxon>Bacillati</taxon>
        <taxon>Bacillota</taxon>
        <taxon>Bacilli</taxon>
        <taxon>Lactobacillales</taxon>
        <taxon>Lactobacillaceae</taxon>
        <taxon>Lactobacillus</taxon>
    </lineage>
</organism>
<keyword evidence="1" id="KW-0812">Transmembrane</keyword>
<feature type="transmembrane region" description="Helical" evidence="1">
    <location>
        <begin position="291"/>
        <end position="314"/>
    </location>
</feature>
<evidence type="ECO:0000313" key="3">
    <source>
        <dbReference type="Proteomes" id="UP000640912"/>
    </source>
</evidence>
<dbReference type="RefSeq" id="WP_056938266.1">
    <property type="nucleotide sequence ID" value="NZ_JAEHNR010000029.1"/>
</dbReference>
<dbReference type="EMBL" id="JAEHNR010000029">
    <property type="protein sequence ID" value="MBL1071753.1"/>
    <property type="molecule type" value="Genomic_DNA"/>
</dbReference>
<proteinExistence type="predicted"/>